<evidence type="ECO:0000256" key="2">
    <source>
        <dbReference type="SAM" id="MobiDB-lite"/>
    </source>
</evidence>
<feature type="domain" description="AB hydrolase-1" evidence="3">
    <location>
        <begin position="51"/>
        <end position="249"/>
    </location>
</feature>
<dbReference type="InterPro" id="IPR029058">
    <property type="entry name" value="AB_hydrolase_fold"/>
</dbReference>
<evidence type="ECO:0000256" key="1">
    <source>
        <dbReference type="ARBA" id="ARBA00022801"/>
    </source>
</evidence>
<dbReference type="GO" id="GO:0016020">
    <property type="term" value="C:membrane"/>
    <property type="evidence" value="ECO:0007669"/>
    <property type="project" value="TreeGrafter"/>
</dbReference>
<evidence type="ECO:0000313" key="5">
    <source>
        <dbReference type="Proteomes" id="UP000199183"/>
    </source>
</evidence>
<keyword evidence="1" id="KW-0378">Hydrolase</keyword>
<dbReference type="PANTHER" id="PTHR43798">
    <property type="entry name" value="MONOACYLGLYCEROL LIPASE"/>
    <property type="match status" value="1"/>
</dbReference>
<proteinExistence type="predicted"/>
<evidence type="ECO:0000313" key="4">
    <source>
        <dbReference type="EMBL" id="SEB89379.1"/>
    </source>
</evidence>
<dbReference type="OrthoDB" id="3519228at2"/>
<dbReference type="SUPFAM" id="SSF53474">
    <property type="entry name" value="alpha/beta-Hydrolases"/>
    <property type="match status" value="1"/>
</dbReference>
<reference evidence="4 5" key="1">
    <citation type="submission" date="2016-10" db="EMBL/GenBank/DDBJ databases">
        <authorList>
            <person name="de Groot N.N."/>
        </authorList>
    </citation>
    <scope>NUCLEOTIDE SEQUENCE [LARGE SCALE GENOMIC DNA]</scope>
    <source>
        <strain evidence="4 5">DSM 21799</strain>
    </source>
</reference>
<evidence type="ECO:0000259" key="3">
    <source>
        <dbReference type="Pfam" id="PF12697"/>
    </source>
</evidence>
<dbReference type="RefSeq" id="WP_143034030.1">
    <property type="nucleotide sequence ID" value="NZ_FNRY01000001.1"/>
</dbReference>
<dbReference type="InterPro" id="IPR050266">
    <property type="entry name" value="AB_hydrolase_sf"/>
</dbReference>
<dbReference type="Gene3D" id="3.40.50.1820">
    <property type="entry name" value="alpha/beta hydrolase"/>
    <property type="match status" value="1"/>
</dbReference>
<dbReference type="AlphaFoldDB" id="A0A1H4N282"/>
<accession>A0A1H4N282</accession>
<gene>
    <name evidence="4" type="ORF">SAMN04489806_2060</name>
</gene>
<dbReference type="PANTHER" id="PTHR43798:SF31">
    <property type="entry name" value="AB HYDROLASE SUPERFAMILY PROTEIN YCLE"/>
    <property type="match status" value="1"/>
</dbReference>
<dbReference type="EMBL" id="FNRY01000001">
    <property type="protein sequence ID" value="SEB89379.1"/>
    <property type="molecule type" value="Genomic_DNA"/>
</dbReference>
<sequence length="288" mass="31251">MANRIFTLESGRPMSMPATGDPLAQRLVVLCLPTPGGGQFDPDPVITDSWGVRLVMLDRPGYGGTPAREGDDPTVEERADELAEFLRRTGPPVPPDEGNALDSAGAVGWGTGGMVALSLAARHPDLVNRVAVVNTAAPRRMAIVRDERTMLPFDRDALFIRPDDPALAKPGLGNRIDRLLDEAGRQGAAGLEEDRRMLADHRWAKELSRIQAEVVLVYGDDHPDVSMADGRWYRSRIPRARTARVPGGGALTIAERWGKILAHVAPRHGGLSQRTRWGGPHAPWEPSA</sequence>
<dbReference type="Proteomes" id="UP000199183">
    <property type="component" value="Unassembled WGS sequence"/>
</dbReference>
<dbReference type="GO" id="GO:0016787">
    <property type="term" value="F:hydrolase activity"/>
    <property type="evidence" value="ECO:0007669"/>
    <property type="project" value="UniProtKB-KW"/>
</dbReference>
<dbReference type="InterPro" id="IPR000073">
    <property type="entry name" value="AB_hydrolase_1"/>
</dbReference>
<name>A0A1H4N282_9MICO</name>
<protein>
    <submittedName>
        <fullName evidence="4">Pimeloyl-ACP methyl ester carboxylesterase</fullName>
    </submittedName>
</protein>
<dbReference type="Pfam" id="PF12697">
    <property type="entry name" value="Abhydrolase_6"/>
    <property type="match status" value="1"/>
</dbReference>
<dbReference type="STRING" id="640635.SAMN04489806_2060"/>
<keyword evidence="5" id="KW-1185">Reference proteome</keyword>
<organism evidence="4 5">
    <name type="scientific">Paramicrobacterium humi</name>
    <dbReference type="NCBI Taxonomy" id="640635"/>
    <lineage>
        <taxon>Bacteria</taxon>
        <taxon>Bacillati</taxon>
        <taxon>Actinomycetota</taxon>
        <taxon>Actinomycetes</taxon>
        <taxon>Micrococcales</taxon>
        <taxon>Microbacteriaceae</taxon>
        <taxon>Paramicrobacterium</taxon>
    </lineage>
</organism>
<feature type="region of interest" description="Disordered" evidence="2">
    <location>
        <begin position="269"/>
        <end position="288"/>
    </location>
</feature>